<organism evidence="2 3">
    <name type="scientific">Uncinocarpus reesii (strain UAMH 1704)</name>
    <dbReference type="NCBI Taxonomy" id="336963"/>
    <lineage>
        <taxon>Eukaryota</taxon>
        <taxon>Fungi</taxon>
        <taxon>Dikarya</taxon>
        <taxon>Ascomycota</taxon>
        <taxon>Pezizomycotina</taxon>
        <taxon>Eurotiomycetes</taxon>
        <taxon>Eurotiomycetidae</taxon>
        <taxon>Onygenales</taxon>
        <taxon>Onygenaceae</taxon>
        <taxon>Uncinocarpus</taxon>
    </lineage>
</organism>
<feature type="region of interest" description="Disordered" evidence="1">
    <location>
        <begin position="1"/>
        <end position="49"/>
    </location>
</feature>
<feature type="compositionally biased region" description="Polar residues" evidence="1">
    <location>
        <begin position="1"/>
        <end position="45"/>
    </location>
</feature>
<name>C4JKW6_UNCRE</name>
<dbReference type="OrthoDB" id="4157208at2759"/>
<dbReference type="InParanoid" id="C4JKW6"/>
<dbReference type="eggNOG" id="ENOG502SXB2">
    <property type="taxonomic scope" value="Eukaryota"/>
</dbReference>
<accession>C4JKW6</accession>
<gene>
    <name evidence="2" type="ORF">UREG_00199</name>
</gene>
<reference evidence="3" key="1">
    <citation type="journal article" date="2009" name="Genome Res.">
        <title>Comparative genomic analyses of the human fungal pathogens Coccidioides and their relatives.</title>
        <authorList>
            <person name="Sharpton T.J."/>
            <person name="Stajich J.E."/>
            <person name="Rounsley S.D."/>
            <person name="Gardner M.J."/>
            <person name="Wortman J.R."/>
            <person name="Jordar V.S."/>
            <person name="Maiti R."/>
            <person name="Kodira C.D."/>
            <person name="Neafsey D.E."/>
            <person name="Zeng Q."/>
            <person name="Hung C.-Y."/>
            <person name="McMahan C."/>
            <person name="Muszewska A."/>
            <person name="Grynberg M."/>
            <person name="Mandel M.A."/>
            <person name="Kellner E.M."/>
            <person name="Barker B.M."/>
            <person name="Galgiani J.N."/>
            <person name="Orbach M.J."/>
            <person name="Kirkland T.N."/>
            <person name="Cole G.T."/>
            <person name="Henn M.R."/>
            <person name="Birren B.W."/>
            <person name="Taylor J.W."/>
        </authorList>
    </citation>
    <scope>NUCLEOTIDE SEQUENCE [LARGE SCALE GENOMIC DNA]</scope>
    <source>
        <strain evidence="3">UAMH 1704</strain>
    </source>
</reference>
<dbReference type="KEGG" id="ure:UREG_00199"/>
<dbReference type="HOGENOM" id="CLU_148138_2_0_1"/>
<dbReference type="Proteomes" id="UP000002058">
    <property type="component" value="Unassembled WGS sequence"/>
</dbReference>
<proteinExistence type="predicted"/>
<evidence type="ECO:0000256" key="1">
    <source>
        <dbReference type="SAM" id="MobiDB-lite"/>
    </source>
</evidence>
<dbReference type="AlphaFoldDB" id="C4JKW6"/>
<sequence length="84" mass="8974">MSSEPQCLTFQTPMGSSAQPSFPQQHQPELSHHQTITQTGMSQAQGKGGPTAAAAFLKEFSLVAEAAKRAQMAVVMRDLESISL</sequence>
<evidence type="ECO:0000313" key="2">
    <source>
        <dbReference type="EMBL" id="EEP75353.1"/>
    </source>
</evidence>
<keyword evidence="3" id="KW-1185">Reference proteome</keyword>
<evidence type="ECO:0000313" key="3">
    <source>
        <dbReference type="Proteomes" id="UP000002058"/>
    </source>
</evidence>
<protein>
    <submittedName>
        <fullName evidence="2">Uncharacterized protein</fullName>
    </submittedName>
</protein>
<dbReference type="EMBL" id="CH476615">
    <property type="protein sequence ID" value="EEP75353.1"/>
    <property type="molecule type" value="Genomic_DNA"/>
</dbReference>
<dbReference type="RefSeq" id="XP_002540686.1">
    <property type="nucleotide sequence ID" value="XM_002540640.1"/>
</dbReference>
<dbReference type="GeneID" id="8441419"/>
<dbReference type="VEuPathDB" id="FungiDB:UREG_00199"/>